<dbReference type="PANTHER" id="PTHR12869">
    <property type="entry name" value="SMALL SEVEN TRANSMEMBRANE DOMAIN-CONTAINING PROTEIN"/>
    <property type="match status" value="1"/>
</dbReference>
<keyword evidence="6 11" id="KW-1133">Transmembrane helix</keyword>
<dbReference type="GO" id="GO:0005886">
    <property type="term" value="C:plasma membrane"/>
    <property type="evidence" value="ECO:0007669"/>
    <property type="project" value="UniProtKB-SubCell"/>
</dbReference>
<keyword evidence="5" id="KW-0256">Endoplasmic reticulum</keyword>
<dbReference type="EMBL" id="BT120622">
    <property type="protein sequence ID" value="ADD24262.1"/>
    <property type="molecule type" value="mRNA"/>
</dbReference>
<accession>D3PG66</accession>
<keyword evidence="4 11" id="KW-0812">Transmembrane</keyword>
<keyword evidence="3" id="KW-1003">Cell membrane</keyword>
<feature type="transmembrane region" description="Helical" evidence="11">
    <location>
        <begin position="178"/>
        <end position="196"/>
    </location>
</feature>
<evidence type="ECO:0000256" key="11">
    <source>
        <dbReference type="SAM" id="Phobius"/>
    </source>
</evidence>
<dbReference type="Pfam" id="PF09767">
    <property type="entry name" value="DUF2053"/>
    <property type="match status" value="1"/>
</dbReference>
<feature type="transmembrane region" description="Helical" evidence="11">
    <location>
        <begin position="114"/>
        <end position="135"/>
    </location>
</feature>
<evidence type="ECO:0000313" key="12">
    <source>
        <dbReference type="EMBL" id="ADD24262.1"/>
    </source>
</evidence>
<dbReference type="AlphaFoldDB" id="D3PG66"/>
<evidence type="ECO:0000256" key="7">
    <source>
        <dbReference type="ARBA" id="ARBA00023136"/>
    </source>
</evidence>
<dbReference type="InterPro" id="IPR019164">
    <property type="entry name" value="TMEM147"/>
</dbReference>
<dbReference type="PANTHER" id="PTHR12869:SF0">
    <property type="entry name" value="BOS COMPLEX SUBUNIT TMEM147"/>
    <property type="match status" value="1"/>
</dbReference>
<dbReference type="OrthoDB" id="9993532at2759"/>
<evidence type="ECO:0000256" key="2">
    <source>
        <dbReference type="ARBA" id="ARBA00004651"/>
    </source>
</evidence>
<keyword evidence="7 11" id="KW-0472">Membrane</keyword>
<organism evidence="12">
    <name type="scientific">Lepeophtheirus salmonis</name>
    <name type="common">Salmon louse</name>
    <name type="synonym">Caligus salmonis</name>
    <dbReference type="NCBI Taxonomy" id="72036"/>
    <lineage>
        <taxon>Eukaryota</taxon>
        <taxon>Metazoa</taxon>
        <taxon>Ecdysozoa</taxon>
        <taxon>Arthropoda</taxon>
        <taxon>Crustacea</taxon>
        <taxon>Multicrustacea</taxon>
        <taxon>Hexanauplia</taxon>
        <taxon>Copepoda</taxon>
        <taxon>Siphonostomatoida</taxon>
        <taxon>Caligidae</taxon>
        <taxon>Lepeophtheirus</taxon>
    </lineage>
</organism>
<evidence type="ECO:0000256" key="8">
    <source>
        <dbReference type="ARBA" id="ARBA00034739"/>
    </source>
</evidence>
<evidence type="ECO:0000256" key="4">
    <source>
        <dbReference type="ARBA" id="ARBA00022692"/>
    </source>
</evidence>
<name>D3PG66_LEPSM</name>
<sequence>MTFYHFGNCLALACVPYHFTYKYSGLSEYGALRKCIQACLIYTLTQLCKMLFLATFFPTSELDEDEGYLEEDLHKEEKFDFFTEFLRLTVGLVDLVGIYLALQRIAGKGQVKIMIAGVGWAFAELFLTRVIFLWVGARGIEFDWKYILKSFDANISLVHFITLSCLIWLWMRRDIPKSVIPVIIGLLVMSSYKTLILDTFVHSFGLGIWTALAYKAIVTLCIGLITLQLYVGITANDLY</sequence>
<evidence type="ECO:0000256" key="3">
    <source>
        <dbReference type="ARBA" id="ARBA00022475"/>
    </source>
</evidence>
<gene>
    <name evidence="12" type="primary">TM147</name>
</gene>
<protein>
    <recommendedName>
        <fullName evidence="9">BOS complex subunit TMEM147</fullName>
    </recommendedName>
    <alternativeName>
        <fullName evidence="10">Transmembrane protein 147</fullName>
    </alternativeName>
</protein>
<comment type="subcellular location">
    <subcellularLocation>
        <location evidence="2">Cell membrane</location>
        <topology evidence="2">Multi-pass membrane protein</topology>
    </subcellularLocation>
    <subcellularLocation>
        <location evidence="1">Endoplasmic reticulum membrane</location>
        <topology evidence="1">Multi-pass membrane protein</topology>
    </subcellularLocation>
</comment>
<proteinExistence type="evidence at transcript level"/>
<comment type="similarity">
    <text evidence="8">Belongs to the TMEM147 family.</text>
</comment>
<feature type="transmembrane region" description="Helical" evidence="11">
    <location>
        <begin position="208"/>
        <end position="233"/>
    </location>
</feature>
<feature type="transmembrane region" description="Helical" evidence="11">
    <location>
        <begin position="155"/>
        <end position="171"/>
    </location>
</feature>
<evidence type="ECO:0000256" key="5">
    <source>
        <dbReference type="ARBA" id="ARBA00022824"/>
    </source>
</evidence>
<dbReference type="GO" id="GO:0005789">
    <property type="term" value="C:endoplasmic reticulum membrane"/>
    <property type="evidence" value="ECO:0007669"/>
    <property type="project" value="UniProtKB-SubCell"/>
</dbReference>
<evidence type="ECO:0000256" key="6">
    <source>
        <dbReference type="ARBA" id="ARBA00022989"/>
    </source>
</evidence>
<reference evidence="12" key="1">
    <citation type="submission" date="2010-03" db="EMBL/GenBank/DDBJ databases">
        <title>Lepeophtheirus salmonis ESTs and full-length cDNAs.</title>
        <authorList>
            <person name="Yasuike M."/>
            <person name="von Schalburg K."/>
            <person name="Cooper G."/>
            <person name="Leong J."/>
            <person name="Jones S.R.M."/>
            <person name="Koop B.F."/>
        </authorList>
    </citation>
    <scope>NUCLEOTIDE SEQUENCE</scope>
    <source>
        <tissue evidence="12">Whole</tissue>
    </source>
</reference>
<evidence type="ECO:0000256" key="10">
    <source>
        <dbReference type="ARBA" id="ARBA00034899"/>
    </source>
</evidence>
<evidence type="ECO:0000256" key="9">
    <source>
        <dbReference type="ARBA" id="ARBA00034846"/>
    </source>
</evidence>
<evidence type="ECO:0000256" key="1">
    <source>
        <dbReference type="ARBA" id="ARBA00004477"/>
    </source>
</evidence>